<dbReference type="PANTHER" id="PTHR23291">
    <property type="entry name" value="BAX INHIBITOR-RELATED"/>
    <property type="match status" value="1"/>
</dbReference>
<evidence type="ECO:0000256" key="5">
    <source>
        <dbReference type="RuleBase" id="RU004379"/>
    </source>
</evidence>
<evidence type="ECO:0000256" key="1">
    <source>
        <dbReference type="ARBA" id="ARBA00004141"/>
    </source>
</evidence>
<comment type="subcellular location">
    <subcellularLocation>
        <location evidence="1">Membrane</location>
        <topology evidence="1">Multi-pass membrane protein</topology>
    </subcellularLocation>
</comment>
<dbReference type="PANTHER" id="PTHR23291:SF47">
    <property type="entry name" value="TRANSMEMBRANE BAX INHIBITOR MOTIF CONTAINING 7"/>
    <property type="match status" value="1"/>
</dbReference>
<feature type="transmembrane region" description="Helical" evidence="5">
    <location>
        <begin position="46"/>
        <end position="64"/>
    </location>
</feature>
<keyword evidence="2 5" id="KW-0812">Transmembrane</keyword>
<gene>
    <name evidence="7" type="primary">LOC106473127</name>
</gene>
<keyword evidence="3 5" id="KW-1133">Transmembrane helix</keyword>
<reference evidence="7" key="1">
    <citation type="submission" date="2025-08" db="UniProtKB">
        <authorList>
            <consortium name="RefSeq"/>
        </authorList>
    </citation>
    <scope>IDENTIFICATION</scope>
    <source>
        <tissue evidence="7">Muscle</tissue>
    </source>
</reference>
<keyword evidence="4 5" id="KW-0472">Membrane</keyword>
<evidence type="ECO:0000256" key="2">
    <source>
        <dbReference type="ARBA" id="ARBA00022692"/>
    </source>
</evidence>
<dbReference type="InterPro" id="IPR006214">
    <property type="entry name" value="Bax_inhibitor_1-related"/>
</dbReference>
<feature type="transmembrane region" description="Helical" evidence="5">
    <location>
        <begin position="20"/>
        <end position="40"/>
    </location>
</feature>
<comment type="caution">
    <text evidence="5">Lacks conserved residue(s) required for the propagation of feature annotation.</text>
</comment>
<feature type="transmembrane region" description="Helical" evidence="5">
    <location>
        <begin position="120"/>
        <end position="145"/>
    </location>
</feature>
<protein>
    <submittedName>
        <fullName evidence="7">Protein lifeguard 2-like</fullName>
    </submittedName>
</protein>
<sequence>MMIVLVCCDKVRRTFPVNLICLMVFTLLESFLLGTTASYYGHDEVMIAAGICTFVCLGLTIFAFQTKWDFTMFGGMLFVALLVLVCFGFICIFIPGRYLVFDTQMMLGGKHRYSLSPEEYIMAALNIYVDIVLLFSFILDIVGFANRG</sequence>
<proteinExistence type="inferred from homology"/>
<evidence type="ECO:0000313" key="7">
    <source>
        <dbReference type="RefSeq" id="XP_022257330.1"/>
    </source>
</evidence>
<accession>A0ABM1TN74</accession>
<keyword evidence="6" id="KW-1185">Reference proteome</keyword>
<name>A0ABM1TN74_LIMPO</name>
<dbReference type="GeneID" id="106473127"/>
<comment type="similarity">
    <text evidence="5">Belongs to the BI1 family.</text>
</comment>
<dbReference type="Pfam" id="PF01027">
    <property type="entry name" value="Bax1-I"/>
    <property type="match status" value="1"/>
</dbReference>
<evidence type="ECO:0000256" key="3">
    <source>
        <dbReference type="ARBA" id="ARBA00022989"/>
    </source>
</evidence>
<organism evidence="6 7">
    <name type="scientific">Limulus polyphemus</name>
    <name type="common">Atlantic horseshoe crab</name>
    <dbReference type="NCBI Taxonomy" id="6850"/>
    <lineage>
        <taxon>Eukaryota</taxon>
        <taxon>Metazoa</taxon>
        <taxon>Ecdysozoa</taxon>
        <taxon>Arthropoda</taxon>
        <taxon>Chelicerata</taxon>
        <taxon>Merostomata</taxon>
        <taxon>Xiphosura</taxon>
        <taxon>Limulidae</taxon>
        <taxon>Limulus</taxon>
    </lineage>
</organism>
<evidence type="ECO:0000256" key="4">
    <source>
        <dbReference type="ARBA" id="ARBA00023136"/>
    </source>
</evidence>
<evidence type="ECO:0000313" key="6">
    <source>
        <dbReference type="Proteomes" id="UP000694941"/>
    </source>
</evidence>
<dbReference type="Proteomes" id="UP000694941">
    <property type="component" value="Unplaced"/>
</dbReference>
<feature type="transmembrane region" description="Helical" evidence="5">
    <location>
        <begin position="76"/>
        <end position="100"/>
    </location>
</feature>
<dbReference type="RefSeq" id="XP_022257330.1">
    <property type="nucleotide sequence ID" value="XM_022401622.1"/>
</dbReference>